<evidence type="ECO:0000313" key="2">
    <source>
        <dbReference type="EMBL" id="CAB5043485.1"/>
    </source>
</evidence>
<proteinExistence type="predicted"/>
<sequence>MKARFSKIASASTAIAIAVFGLTAIVPSTSAAGLPSVRLVSPAYTAANSVDSTGDIAQYYSPGTKAFYTYIAAGSTLTLKYHATTDGTTAAANIEIALQVNAPWSSSKANWVSGTTVVGPQDGGNFGAELKGKTDASGDVTFVITNTDTKSLENPPSALNQDRDKVKPARLYGTMKPIYPGKGDKESDTDLVTFDVASSLQGGSTPTVETPKASGLPSMRLVSPVYTKANSVDSTGDIAQYYSADTKAFYAYQTAGSSITLKYLVTTDGKTPLANKMVSIQVNAPWSGSKAHWMSGNQAIGPQSDGGFGAEIKKKTNAKGEVTFTLKNTDTANLENAPTAYNQDRGAIKPAALYGTIKPIIPGFGDKEADTDLLTLHVHAAIAKSTIKCSSGSTVKTVIGYLPACPAGYTIKK</sequence>
<reference evidence="1" key="1">
    <citation type="submission" date="2020-05" db="EMBL/GenBank/DDBJ databases">
        <authorList>
            <person name="Chiriac C."/>
            <person name="Salcher M."/>
            <person name="Ghai R."/>
            <person name="Kavagutti S V."/>
        </authorList>
    </citation>
    <scope>NUCLEOTIDE SEQUENCE</scope>
</reference>
<dbReference type="EMBL" id="CAFBQC010000067">
    <property type="protein sequence ID" value="CAB5043485.1"/>
    <property type="molecule type" value="Genomic_DNA"/>
</dbReference>
<dbReference type="EMBL" id="CAFBRA010000086">
    <property type="protein sequence ID" value="CAB5076780.1"/>
    <property type="molecule type" value="Genomic_DNA"/>
</dbReference>
<protein>
    <submittedName>
        <fullName evidence="1">Unannotated protein</fullName>
    </submittedName>
</protein>
<dbReference type="AlphaFoldDB" id="A0A6J6WLW9"/>
<organism evidence="1">
    <name type="scientific">freshwater metagenome</name>
    <dbReference type="NCBI Taxonomy" id="449393"/>
    <lineage>
        <taxon>unclassified sequences</taxon>
        <taxon>metagenomes</taxon>
        <taxon>ecological metagenomes</taxon>
    </lineage>
</organism>
<name>A0A6J6WLW9_9ZZZZ</name>
<accession>A0A6J6WLW9</accession>
<gene>
    <name evidence="1" type="ORF">UFOPK2942_00961</name>
    <name evidence="2" type="ORF">UFOPK4242_01107</name>
    <name evidence="3" type="ORF">UFOPK4382_01086</name>
</gene>
<evidence type="ECO:0000313" key="1">
    <source>
        <dbReference type="EMBL" id="CAB4784223.1"/>
    </source>
</evidence>
<evidence type="ECO:0000313" key="3">
    <source>
        <dbReference type="EMBL" id="CAB5076780.1"/>
    </source>
</evidence>
<dbReference type="EMBL" id="CAFAAA010000033">
    <property type="protein sequence ID" value="CAB4784223.1"/>
    <property type="molecule type" value="Genomic_DNA"/>
</dbReference>